<comment type="function">
    <text evidence="5 6">Responsible for the release of ribosomes from messenger RNA at the termination of protein biosynthesis. May increase the efficiency of translation by recycling ribosomes from one round of translation to another.</text>
</comment>
<dbReference type="FunFam" id="3.30.1360.40:FF:000001">
    <property type="entry name" value="Ribosome-recycling factor"/>
    <property type="match status" value="1"/>
</dbReference>
<dbReference type="SUPFAM" id="SSF55194">
    <property type="entry name" value="Ribosome recycling factor, RRF"/>
    <property type="match status" value="1"/>
</dbReference>
<evidence type="ECO:0000313" key="8">
    <source>
        <dbReference type="EMBL" id="PTW61139.1"/>
    </source>
</evidence>
<evidence type="ECO:0000256" key="4">
    <source>
        <dbReference type="ARBA" id="ARBA00022917"/>
    </source>
</evidence>
<dbReference type="RefSeq" id="WP_107989939.1">
    <property type="nucleotide sequence ID" value="NZ_QAYG01000003.1"/>
</dbReference>
<dbReference type="GO" id="GO:0005829">
    <property type="term" value="C:cytosol"/>
    <property type="evidence" value="ECO:0007669"/>
    <property type="project" value="GOC"/>
</dbReference>
<keyword evidence="3 6" id="KW-0963">Cytoplasm</keyword>
<dbReference type="InterPro" id="IPR036191">
    <property type="entry name" value="RRF_sf"/>
</dbReference>
<keyword evidence="9" id="KW-1185">Reference proteome</keyword>
<dbReference type="GO" id="GO:0002184">
    <property type="term" value="P:cytoplasmic translational termination"/>
    <property type="evidence" value="ECO:0007669"/>
    <property type="project" value="TreeGrafter"/>
</dbReference>
<keyword evidence="4 6" id="KW-0648">Protein biosynthesis</keyword>
<feature type="domain" description="Ribosome recycling factor" evidence="7">
    <location>
        <begin position="22"/>
        <end position="184"/>
    </location>
</feature>
<organism evidence="8 9">
    <name type="scientific">Breoghania corrubedonensis</name>
    <dbReference type="NCBI Taxonomy" id="665038"/>
    <lineage>
        <taxon>Bacteria</taxon>
        <taxon>Pseudomonadati</taxon>
        <taxon>Pseudomonadota</taxon>
        <taxon>Alphaproteobacteria</taxon>
        <taxon>Hyphomicrobiales</taxon>
        <taxon>Stappiaceae</taxon>
        <taxon>Breoghania</taxon>
    </lineage>
</organism>
<dbReference type="CDD" id="cd00520">
    <property type="entry name" value="RRF"/>
    <property type="match status" value="1"/>
</dbReference>
<dbReference type="Gene3D" id="3.30.1360.40">
    <property type="match status" value="1"/>
</dbReference>
<protein>
    <recommendedName>
        <fullName evidence="6">Ribosome-recycling factor</fullName>
        <shortName evidence="6">RRF</shortName>
    </recommendedName>
    <alternativeName>
        <fullName evidence="6">Ribosome-releasing factor</fullName>
    </alternativeName>
</protein>
<dbReference type="GO" id="GO:0043023">
    <property type="term" value="F:ribosomal large subunit binding"/>
    <property type="evidence" value="ECO:0007669"/>
    <property type="project" value="TreeGrafter"/>
</dbReference>
<evidence type="ECO:0000256" key="1">
    <source>
        <dbReference type="ARBA" id="ARBA00004496"/>
    </source>
</evidence>
<evidence type="ECO:0000256" key="5">
    <source>
        <dbReference type="ARBA" id="ARBA00025050"/>
    </source>
</evidence>
<sequence>MADVQLDIKDLKRRMEGAISVLKTELSGLRTGRASSSMLESITVDAYGQQMPINQVGTISVPEPRMVAIQIWDKSMVSAVEKAIRNSSLGLNPVVDGTNLRLPIPELNEERRQELAKVAHKYGEQARVSVRHVRRDGMELLKKLEKDGDISQDEQRGLSDDVQKLTDDMISEIDTVVERKEKEISQV</sequence>
<dbReference type="NCBIfam" id="TIGR00496">
    <property type="entry name" value="frr"/>
    <property type="match status" value="1"/>
</dbReference>
<reference evidence="8 9" key="1">
    <citation type="submission" date="2018-04" db="EMBL/GenBank/DDBJ databases">
        <title>Genomic Encyclopedia of Archaeal and Bacterial Type Strains, Phase II (KMG-II): from individual species to whole genera.</title>
        <authorList>
            <person name="Goeker M."/>
        </authorList>
    </citation>
    <scope>NUCLEOTIDE SEQUENCE [LARGE SCALE GENOMIC DNA]</scope>
    <source>
        <strain evidence="8 9">DSM 23382</strain>
    </source>
</reference>
<dbReference type="HAMAP" id="MF_00040">
    <property type="entry name" value="RRF"/>
    <property type="match status" value="1"/>
</dbReference>
<name>A0A2T5VBL7_9HYPH</name>
<comment type="subcellular location">
    <subcellularLocation>
        <location evidence="1 6">Cytoplasm</location>
    </subcellularLocation>
</comment>
<accession>A0A2T5VBL7</accession>
<evidence type="ECO:0000259" key="7">
    <source>
        <dbReference type="Pfam" id="PF01765"/>
    </source>
</evidence>
<dbReference type="OrthoDB" id="9804006at2"/>
<gene>
    <name evidence="6" type="primary">frr</name>
    <name evidence="8" type="ORF">C8N35_103322</name>
</gene>
<dbReference type="AlphaFoldDB" id="A0A2T5VBL7"/>
<dbReference type="EMBL" id="QAYG01000003">
    <property type="protein sequence ID" value="PTW61139.1"/>
    <property type="molecule type" value="Genomic_DNA"/>
</dbReference>
<dbReference type="PANTHER" id="PTHR20982:SF3">
    <property type="entry name" value="MITOCHONDRIAL RIBOSOME RECYCLING FACTOR PSEUDO 1"/>
    <property type="match status" value="1"/>
</dbReference>
<dbReference type="Pfam" id="PF01765">
    <property type="entry name" value="RRF"/>
    <property type="match status" value="1"/>
</dbReference>
<dbReference type="Gene3D" id="1.10.132.20">
    <property type="entry name" value="Ribosome-recycling factor"/>
    <property type="match status" value="1"/>
</dbReference>
<dbReference type="FunFam" id="1.10.132.20:FF:000001">
    <property type="entry name" value="Ribosome-recycling factor"/>
    <property type="match status" value="1"/>
</dbReference>
<evidence type="ECO:0000313" key="9">
    <source>
        <dbReference type="Proteomes" id="UP000244081"/>
    </source>
</evidence>
<dbReference type="InterPro" id="IPR002661">
    <property type="entry name" value="Ribosome_recyc_fac"/>
</dbReference>
<dbReference type="PANTHER" id="PTHR20982">
    <property type="entry name" value="RIBOSOME RECYCLING FACTOR"/>
    <property type="match status" value="1"/>
</dbReference>
<evidence type="ECO:0000256" key="2">
    <source>
        <dbReference type="ARBA" id="ARBA00005912"/>
    </source>
</evidence>
<dbReference type="InterPro" id="IPR023584">
    <property type="entry name" value="Ribosome_recyc_fac_dom"/>
</dbReference>
<comment type="similarity">
    <text evidence="2 6">Belongs to the RRF family.</text>
</comment>
<dbReference type="Proteomes" id="UP000244081">
    <property type="component" value="Unassembled WGS sequence"/>
</dbReference>
<proteinExistence type="inferred from homology"/>
<evidence type="ECO:0000256" key="3">
    <source>
        <dbReference type="ARBA" id="ARBA00022490"/>
    </source>
</evidence>
<comment type="caution">
    <text evidence="8">The sequence shown here is derived from an EMBL/GenBank/DDBJ whole genome shotgun (WGS) entry which is preliminary data.</text>
</comment>
<evidence type="ECO:0000256" key="6">
    <source>
        <dbReference type="HAMAP-Rule" id="MF_00040"/>
    </source>
</evidence>